<sequence>MSLEWNETETVFWANQYESPSEAIVTAIAAKESVTETSLPPLYNQIDPDALDALVTGRSNDDIQISFTYSGYTVRIRDSETIEITPT</sequence>
<feature type="domain" description="Halobacterial output" evidence="1">
    <location>
        <begin position="17"/>
        <end position="86"/>
    </location>
</feature>
<dbReference type="EMBL" id="CP019155">
    <property type="protein sequence ID" value="AUG49115.1"/>
    <property type="molecule type" value="Genomic_DNA"/>
</dbReference>
<name>A0A2H5A334_9EURY</name>
<dbReference type="Pfam" id="PF18545">
    <property type="entry name" value="HalOD1"/>
    <property type="match status" value="1"/>
</dbReference>
<dbReference type="AlphaFoldDB" id="A0A2H5A334"/>
<dbReference type="Proteomes" id="UP000242917">
    <property type="component" value="Chromosome II"/>
</dbReference>
<dbReference type="KEGG" id="hta:BVU17_16175"/>
<evidence type="ECO:0000313" key="3">
    <source>
        <dbReference type="Proteomes" id="UP000242917"/>
    </source>
</evidence>
<gene>
    <name evidence="2" type="ORF">BVU17_16175</name>
</gene>
<reference evidence="2 3" key="1">
    <citation type="submission" date="2017-01" db="EMBL/GenBank/DDBJ databases">
        <title>A Red Light-Sensitive Sensory Rhodopsin I From Haloarcula taiwanensis, A New Haloarchaeon Isolated From Taiwan.</title>
        <authorList>
            <person name="Yang C.-S."/>
            <person name="Han Y.-A."/>
            <person name="Chen P.-C."/>
            <person name="Ng W.V."/>
            <person name="Chen T.-W."/>
        </authorList>
    </citation>
    <scope>NUCLEOTIDE SEQUENCE [LARGE SCALE GENOMIC DNA]</scope>
    <source>
        <strain evidence="2 3">Taiwanensis</strain>
    </source>
</reference>
<accession>A0A2H5A334</accession>
<evidence type="ECO:0000313" key="2">
    <source>
        <dbReference type="EMBL" id="AUG49115.1"/>
    </source>
</evidence>
<dbReference type="OrthoDB" id="205616at2157"/>
<evidence type="ECO:0000259" key="1">
    <source>
        <dbReference type="Pfam" id="PF18545"/>
    </source>
</evidence>
<proteinExistence type="predicted"/>
<keyword evidence="3" id="KW-1185">Reference proteome</keyword>
<dbReference type="InterPro" id="IPR040624">
    <property type="entry name" value="HalOD1"/>
</dbReference>
<organism evidence="2 3">
    <name type="scientific">Haloarcula taiwanensis</name>
    <dbReference type="NCBI Taxonomy" id="1932004"/>
    <lineage>
        <taxon>Archaea</taxon>
        <taxon>Methanobacteriati</taxon>
        <taxon>Methanobacteriota</taxon>
        <taxon>Stenosarchaea group</taxon>
        <taxon>Halobacteria</taxon>
        <taxon>Halobacteriales</taxon>
        <taxon>Haloarculaceae</taxon>
        <taxon>Haloarcula</taxon>
    </lineage>
</organism>
<protein>
    <recommendedName>
        <fullName evidence="1">Halobacterial output domain-containing protein</fullName>
    </recommendedName>
</protein>